<accession>A0A382S2D3</accession>
<organism evidence="2">
    <name type="scientific">marine metagenome</name>
    <dbReference type="NCBI Taxonomy" id="408172"/>
    <lineage>
        <taxon>unclassified sequences</taxon>
        <taxon>metagenomes</taxon>
        <taxon>ecological metagenomes</taxon>
    </lineage>
</organism>
<protein>
    <recommendedName>
        <fullName evidence="1">PPIase FKBP-type domain-containing protein</fullName>
    </recommendedName>
</protein>
<dbReference type="Gene3D" id="1.10.287.460">
    <property type="entry name" value="Peptidyl-prolyl cis-trans isomerase, FKBP-type, N-terminal domain"/>
    <property type="match status" value="1"/>
</dbReference>
<name>A0A382S2D3_9ZZZZ</name>
<dbReference type="Gene3D" id="3.10.50.40">
    <property type="match status" value="1"/>
</dbReference>
<reference evidence="2" key="1">
    <citation type="submission" date="2018-05" db="EMBL/GenBank/DDBJ databases">
        <authorList>
            <person name="Lanie J.A."/>
            <person name="Ng W.-L."/>
            <person name="Kazmierczak K.M."/>
            <person name="Andrzejewski T.M."/>
            <person name="Davidsen T.M."/>
            <person name="Wayne K.J."/>
            <person name="Tettelin H."/>
            <person name="Glass J.I."/>
            <person name="Rusch D."/>
            <person name="Podicherti R."/>
            <person name="Tsui H.-C.T."/>
            <person name="Winkler M.E."/>
        </authorList>
    </citation>
    <scope>NUCLEOTIDE SEQUENCE</scope>
</reference>
<dbReference type="Pfam" id="PF00254">
    <property type="entry name" value="FKBP_C"/>
    <property type="match status" value="1"/>
</dbReference>
<dbReference type="InterPro" id="IPR036944">
    <property type="entry name" value="PPIase_FKBP_N_sf"/>
</dbReference>
<dbReference type="PROSITE" id="PS50059">
    <property type="entry name" value="FKBP_PPIASE"/>
    <property type="match status" value="1"/>
</dbReference>
<sequence>MTASHSRSIRRLTLALVLVCAAWSCGASDSSSSSAQVTVTTAQDSTLYAIGHGMVQQFRMQGIFNEQEAAIIALGFTDAISGIEYDLVDQMQKMNELMVARNEKVQEAKKAEAEVFLAAEAQVEGAQRTASGLVYQEVVAGTGPNPTVQDSITVHYHGTLEDGTVFDSSVERDE</sequence>
<dbReference type="InterPro" id="IPR001179">
    <property type="entry name" value="PPIase_FKBP_dom"/>
</dbReference>
<dbReference type="InterPro" id="IPR046357">
    <property type="entry name" value="PPIase_dom_sf"/>
</dbReference>
<dbReference type="InterPro" id="IPR000774">
    <property type="entry name" value="PPIase_FKBP_N"/>
</dbReference>
<dbReference type="GO" id="GO:0003755">
    <property type="term" value="F:peptidyl-prolyl cis-trans isomerase activity"/>
    <property type="evidence" value="ECO:0007669"/>
    <property type="project" value="InterPro"/>
</dbReference>
<evidence type="ECO:0000259" key="1">
    <source>
        <dbReference type="PROSITE" id="PS50059"/>
    </source>
</evidence>
<feature type="domain" description="PPIase FKBP-type" evidence="1">
    <location>
        <begin position="149"/>
        <end position="174"/>
    </location>
</feature>
<gene>
    <name evidence="2" type="ORF">METZ01_LOCUS355945</name>
</gene>
<evidence type="ECO:0000313" key="2">
    <source>
        <dbReference type="EMBL" id="SVD03091.1"/>
    </source>
</evidence>
<dbReference type="SUPFAM" id="SSF54534">
    <property type="entry name" value="FKBP-like"/>
    <property type="match status" value="1"/>
</dbReference>
<dbReference type="AlphaFoldDB" id="A0A382S2D3"/>
<dbReference type="Pfam" id="PF01346">
    <property type="entry name" value="FKBP_N"/>
    <property type="match status" value="1"/>
</dbReference>
<dbReference type="EMBL" id="UINC01125334">
    <property type="protein sequence ID" value="SVD03091.1"/>
    <property type="molecule type" value="Genomic_DNA"/>
</dbReference>
<dbReference type="GO" id="GO:0006457">
    <property type="term" value="P:protein folding"/>
    <property type="evidence" value="ECO:0007669"/>
    <property type="project" value="InterPro"/>
</dbReference>
<proteinExistence type="predicted"/>
<feature type="non-terminal residue" evidence="2">
    <location>
        <position position="174"/>
    </location>
</feature>